<dbReference type="EMBL" id="BCSX01000022">
    <property type="protein sequence ID" value="GAS88402.1"/>
    <property type="molecule type" value="Genomic_DNA"/>
</dbReference>
<comment type="caution">
    <text evidence="5">The sequence shown here is derived from an EMBL/GenBank/DDBJ whole genome shotgun (WGS) entry which is preliminary data.</text>
</comment>
<dbReference type="Gene3D" id="3.30.1490.20">
    <property type="entry name" value="ATP-grasp fold, A domain"/>
    <property type="match status" value="1"/>
</dbReference>
<dbReference type="Gene3D" id="3.30.470.20">
    <property type="entry name" value="ATP-grasp fold, B domain"/>
    <property type="match status" value="1"/>
</dbReference>
<reference evidence="6" key="2">
    <citation type="submission" date="2016-02" db="EMBL/GenBank/DDBJ databases">
        <title>Draft genome sequence of five rapidly growing Mycobacterium species.</title>
        <authorList>
            <person name="Katahira K."/>
            <person name="Gotou Y."/>
            <person name="Iida K."/>
            <person name="Ogura Y."/>
            <person name="Hayashi T."/>
        </authorList>
    </citation>
    <scope>NUCLEOTIDE SEQUENCE [LARGE SCALE GENOMIC DNA]</scope>
    <source>
        <strain evidence="6">JCM15654</strain>
    </source>
</reference>
<sequence>MKTANAQSTGNIITANAPALSGKPIAVLHQAVTPPSLGGAVKPSNPFGYRDSSADIAFALAQAGCDVLTPVDDPRPDVDAEWTYPDTLDGITRAVSDGAVVLWANTSLFDEHPLAHFGSRSGLYVVGQPLDVVEKFEDKNVCQAAISAIGVPVPVQALVNVEIGPAKAQVETAVSTKGLSFPIIVKPVRGRGSAGVKVVGSVGDAAEHIESLVGPKFGGKFLIEEYLSGRELAVTVMPPGIYETADGVRHEATHWPLPAIERTGHRGGVMPFSGVVPIQSNSKPAGDDDQLREFARHAVRVAQFLKATAPIRIDCREDADGVIKAIDINMKPSMTGPGRPGREQMINLSALSGTEIGWSYTELLAAIAVNAAPVQRITRPSTHGGPRALRQAGLPTSSAGARLACHRLTPTR</sequence>
<evidence type="ECO:0000256" key="2">
    <source>
        <dbReference type="ARBA" id="ARBA00022598"/>
    </source>
</evidence>
<dbReference type="PANTHER" id="PTHR23132:SF23">
    <property type="entry name" value="D-ALANINE--D-ALANINE LIGASE B"/>
    <property type="match status" value="1"/>
</dbReference>
<name>A0A100VYN7_9MYCO</name>
<dbReference type="PANTHER" id="PTHR23132">
    <property type="entry name" value="D-ALANINE--D-ALANINE LIGASE"/>
    <property type="match status" value="1"/>
</dbReference>
<reference evidence="6" key="1">
    <citation type="journal article" date="2016" name="Genome Announc.">
        <title>Draft Genome Sequences of Five Rapidly Growing Mycobacterium Species, M. thermoresistibile, M. fortuitum subsp. acetamidolyticum, M. canariasense, M. brisbanense, and M. novocastrense.</title>
        <authorList>
            <person name="Katahira K."/>
            <person name="Ogura Y."/>
            <person name="Gotoh Y."/>
            <person name="Hayashi T."/>
        </authorList>
    </citation>
    <scope>NUCLEOTIDE SEQUENCE [LARGE SCALE GENOMIC DNA]</scope>
    <source>
        <strain evidence="6">JCM15654</strain>
    </source>
</reference>
<dbReference type="AlphaFoldDB" id="A0A100VYN7"/>
<accession>A0A100VYN7</accession>
<dbReference type="GO" id="GO:0008716">
    <property type="term" value="F:D-alanine-D-alanine ligase activity"/>
    <property type="evidence" value="ECO:0007669"/>
    <property type="project" value="InterPro"/>
</dbReference>
<gene>
    <name evidence="5" type="ORF">RMCB_2498</name>
</gene>
<evidence type="ECO:0000256" key="1">
    <source>
        <dbReference type="ARBA" id="ARBA00010871"/>
    </source>
</evidence>
<dbReference type="GO" id="GO:0005524">
    <property type="term" value="F:ATP binding"/>
    <property type="evidence" value="ECO:0007669"/>
    <property type="project" value="UniProtKB-UniRule"/>
</dbReference>
<dbReference type="GO" id="GO:0046872">
    <property type="term" value="F:metal ion binding"/>
    <property type="evidence" value="ECO:0007669"/>
    <property type="project" value="InterPro"/>
</dbReference>
<protein>
    <recommendedName>
        <fullName evidence="4">ATP-grasp domain-containing protein</fullName>
    </recommendedName>
</protein>
<dbReference type="RefSeq" id="WP_062829027.1">
    <property type="nucleotide sequence ID" value="NZ_BCSX01000022.1"/>
</dbReference>
<dbReference type="PROSITE" id="PS50975">
    <property type="entry name" value="ATP_GRASP"/>
    <property type="match status" value="1"/>
</dbReference>
<keyword evidence="6" id="KW-1185">Reference proteome</keyword>
<proteinExistence type="inferred from homology"/>
<dbReference type="Pfam" id="PF07478">
    <property type="entry name" value="Dala_Dala_lig_C"/>
    <property type="match status" value="1"/>
</dbReference>
<dbReference type="Proteomes" id="UP000069620">
    <property type="component" value="Unassembled WGS sequence"/>
</dbReference>
<evidence type="ECO:0000313" key="5">
    <source>
        <dbReference type="EMBL" id="GAS88402.1"/>
    </source>
</evidence>
<keyword evidence="2" id="KW-0436">Ligase</keyword>
<dbReference type="SUPFAM" id="SSF56059">
    <property type="entry name" value="Glutathione synthetase ATP-binding domain-like"/>
    <property type="match status" value="1"/>
</dbReference>
<evidence type="ECO:0000256" key="3">
    <source>
        <dbReference type="PROSITE-ProRule" id="PRU00409"/>
    </source>
</evidence>
<organism evidence="5 6">
    <name type="scientific">Mycolicibacterium brisbanense</name>
    <dbReference type="NCBI Taxonomy" id="146020"/>
    <lineage>
        <taxon>Bacteria</taxon>
        <taxon>Bacillati</taxon>
        <taxon>Actinomycetota</taxon>
        <taxon>Actinomycetes</taxon>
        <taxon>Mycobacteriales</taxon>
        <taxon>Mycobacteriaceae</taxon>
        <taxon>Mycolicibacterium</taxon>
    </lineage>
</organism>
<comment type="similarity">
    <text evidence="1">Belongs to the D-alanine--D-alanine ligase family.</text>
</comment>
<evidence type="ECO:0000259" key="4">
    <source>
        <dbReference type="PROSITE" id="PS50975"/>
    </source>
</evidence>
<feature type="domain" description="ATP-grasp" evidence="4">
    <location>
        <begin position="143"/>
        <end position="365"/>
    </location>
</feature>
<dbReference type="InterPro" id="IPR011761">
    <property type="entry name" value="ATP-grasp"/>
</dbReference>
<keyword evidence="3" id="KW-0067">ATP-binding</keyword>
<dbReference type="STRING" id="146020.RMCB_2498"/>
<keyword evidence="3" id="KW-0547">Nucleotide-binding</keyword>
<dbReference type="OrthoDB" id="24041at2"/>
<dbReference type="InterPro" id="IPR013815">
    <property type="entry name" value="ATP_grasp_subdomain_1"/>
</dbReference>
<evidence type="ECO:0000313" key="6">
    <source>
        <dbReference type="Proteomes" id="UP000069620"/>
    </source>
</evidence>
<dbReference type="InterPro" id="IPR011095">
    <property type="entry name" value="Dala_Dala_lig_C"/>
</dbReference>